<comment type="caution">
    <text evidence="2">The sequence shown here is derived from an EMBL/GenBank/DDBJ whole genome shotgun (WGS) entry which is preliminary data.</text>
</comment>
<feature type="transmembrane region" description="Helical" evidence="1">
    <location>
        <begin position="6"/>
        <end position="33"/>
    </location>
</feature>
<accession>A0ABU2NJA9</accession>
<keyword evidence="1" id="KW-0472">Membrane</keyword>
<evidence type="ECO:0000313" key="3">
    <source>
        <dbReference type="Proteomes" id="UP001183202"/>
    </source>
</evidence>
<proteinExistence type="predicted"/>
<evidence type="ECO:0008006" key="4">
    <source>
        <dbReference type="Google" id="ProtNLM"/>
    </source>
</evidence>
<dbReference type="Proteomes" id="UP001183202">
    <property type="component" value="Unassembled WGS sequence"/>
</dbReference>
<feature type="transmembrane region" description="Helical" evidence="1">
    <location>
        <begin position="54"/>
        <end position="76"/>
    </location>
</feature>
<keyword evidence="3" id="KW-1185">Reference proteome</keyword>
<evidence type="ECO:0000256" key="1">
    <source>
        <dbReference type="SAM" id="Phobius"/>
    </source>
</evidence>
<name>A0ABU2NJA9_9PSEU</name>
<keyword evidence="1" id="KW-1133">Transmembrane helix</keyword>
<dbReference type="RefSeq" id="WP_311560572.1">
    <property type="nucleotide sequence ID" value="NZ_JAVREJ010000072.1"/>
</dbReference>
<dbReference type="EMBL" id="JAVREJ010000072">
    <property type="protein sequence ID" value="MDT0354065.1"/>
    <property type="molecule type" value="Genomic_DNA"/>
</dbReference>
<reference evidence="3" key="1">
    <citation type="submission" date="2023-07" db="EMBL/GenBank/DDBJ databases">
        <title>30 novel species of actinomycetes from the DSMZ collection.</title>
        <authorList>
            <person name="Nouioui I."/>
        </authorList>
    </citation>
    <scope>NUCLEOTIDE SEQUENCE [LARGE SCALE GENOMIC DNA]</scope>
    <source>
        <strain evidence="3">DSM 45834</strain>
    </source>
</reference>
<keyword evidence="1" id="KW-0812">Transmembrane</keyword>
<protein>
    <recommendedName>
        <fullName evidence="4">Secreted protein</fullName>
    </recommendedName>
</protein>
<evidence type="ECO:0000313" key="2">
    <source>
        <dbReference type="EMBL" id="MDT0354065.1"/>
    </source>
</evidence>
<gene>
    <name evidence="2" type="ORF">RM445_31830</name>
</gene>
<organism evidence="2 3">
    <name type="scientific">Pseudonocardia charpentierae</name>
    <dbReference type="NCBI Taxonomy" id="3075545"/>
    <lineage>
        <taxon>Bacteria</taxon>
        <taxon>Bacillati</taxon>
        <taxon>Actinomycetota</taxon>
        <taxon>Actinomycetes</taxon>
        <taxon>Pseudonocardiales</taxon>
        <taxon>Pseudonocardiaceae</taxon>
        <taxon>Pseudonocardia</taxon>
    </lineage>
</organism>
<sequence>MTVHWGSLFVVFLVSLGSAVAVVVLVALAMLGLSARAAVDDGTAGPRRSPAAGTARAIVCVAAAAFVVLFGLWVVIGR</sequence>